<evidence type="ECO:0000313" key="4">
    <source>
        <dbReference type="Proteomes" id="UP000593875"/>
    </source>
</evidence>
<accession>A0A7L9U5J8</accession>
<dbReference type="Proteomes" id="UP000593875">
    <property type="component" value="Chromosome"/>
</dbReference>
<feature type="chain" id="PRO_5032994721" evidence="1">
    <location>
        <begin position="21"/>
        <end position="212"/>
    </location>
</feature>
<feature type="signal peptide" evidence="1">
    <location>
        <begin position="1"/>
        <end position="20"/>
    </location>
</feature>
<name>A0A7L9U5J8_9BURK</name>
<keyword evidence="1" id="KW-0732">Signal</keyword>
<dbReference type="InterPro" id="IPR013424">
    <property type="entry name" value="Ice-binding_C"/>
</dbReference>
<gene>
    <name evidence="3" type="ORF">LPB04_02835</name>
</gene>
<dbReference type="AlphaFoldDB" id="A0A7L9U5J8"/>
<evidence type="ECO:0000313" key="3">
    <source>
        <dbReference type="EMBL" id="QOL50268.1"/>
    </source>
</evidence>
<dbReference type="RefSeq" id="WP_193687284.1">
    <property type="nucleotide sequence ID" value="NZ_CP062941.1"/>
</dbReference>
<dbReference type="NCBIfam" id="NF038128">
    <property type="entry name" value="choice_anch_J"/>
    <property type="match status" value="1"/>
</dbReference>
<sequence>MMKKALVALAFSGMALSAQAGALLAEGFEDVGGLAAKGWVLKNGGTPPGLTSGWAQGSSNIFPALSGPANSYASANYLNAAAGGDLNTWLITSEFSTGINGATVSFWLRADAYPGTSDQIAFGFGNANGELNSFVLGAPVTVGTDGWARYEVMTAGGQGNARFALQYTGAADFANYVGVDSLLVSEVPEPSTMLSLFAGAMGLALVRRRKRG</sequence>
<feature type="domain" description="Ice-binding protein C-terminal" evidence="2">
    <location>
        <begin position="187"/>
        <end position="208"/>
    </location>
</feature>
<evidence type="ECO:0000259" key="2">
    <source>
        <dbReference type="Pfam" id="PF07589"/>
    </source>
</evidence>
<reference evidence="3 4" key="1">
    <citation type="submission" date="2020-10" db="EMBL/GenBank/DDBJ databases">
        <title>Genome sequencing of Massilia sp. LPB0304.</title>
        <authorList>
            <person name="Kim J."/>
        </authorList>
    </citation>
    <scope>NUCLEOTIDE SEQUENCE [LARGE SCALE GENOMIC DNA]</scope>
    <source>
        <strain evidence="3 4">LPB0304</strain>
    </source>
</reference>
<dbReference type="Pfam" id="PF07589">
    <property type="entry name" value="PEP-CTERM"/>
    <property type="match status" value="1"/>
</dbReference>
<keyword evidence="4" id="KW-1185">Reference proteome</keyword>
<proteinExistence type="predicted"/>
<dbReference type="NCBIfam" id="TIGR02595">
    <property type="entry name" value="PEP_CTERM"/>
    <property type="match status" value="1"/>
</dbReference>
<dbReference type="EMBL" id="CP062941">
    <property type="protein sequence ID" value="QOL50268.1"/>
    <property type="molecule type" value="Genomic_DNA"/>
</dbReference>
<protein>
    <submittedName>
        <fullName evidence="3">PEP-CTERM sorting domain-containing protein</fullName>
    </submittedName>
</protein>
<dbReference type="Gene3D" id="2.60.120.200">
    <property type="match status" value="1"/>
</dbReference>
<evidence type="ECO:0000256" key="1">
    <source>
        <dbReference type="SAM" id="SignalP"/>
    </source>
</evidence>
<organism evidence="3 4">
    <name type="scientific">Massilia litorea</name>
    <dbReference type="NCBI Taxonomy" id="2769491"/>
    <lineage>
        <taxon>Bacteria</taxon>
        <taxon>Pseudomonadati</taxon>
        <taxon>Pseudomonadota</taxon>
        <taxon>Betaproteobacteria</taxon>
        <taxon>Burkholderiales</taxon>
        <taxon>Oxalobacteraceae</taxon>
        <taxon>Telluria group</taxon>
        <taxon>Massilia</taxon>
    </lineage>
</organism>
<dbReference type="KEGG" id="mlir:LPB04_02835"/>